<dbReference type="UniPathway" id="UPA00251">
    <property type="reaction ID" value="UER00320"/>
</dbReference>
<proteinExistence type="inferred from homology"/>
<evidence type="ECO:0000256" key="9">
    <source>
        <dbReference type="RuleBase" id="RU366031"/>
    </source>
</evidence>
<dbReference type="InterPro" id="IPR036108">
    <property type="entry name" value="4pyrrol_syn_uPrphyn_synt_sf"/>
</dbReference>
<dbReference type="OrthoDB" id="9787650at2"/>
<dbReference type="PANTHER" id="PTHR38042">
    <property type="entry name" value="UROPORPHYRINOGEN-III SYNTHASE, CHLOROPLASTIC"/>
    <property type="match status" value="1"/>
</dbReference>
<dbReference type="RefSeq" id="WP_140004565.1">
    <property type="nucleotide sequence ID" value="NZ_CP040946.1"/>
</dbReference>
<dbReference type="InterPro" id="IPR039793">
    <property type="entry name" value="UROS/Hem4"/>
</dbReference>
<evidence type="ECO:0000256" key="5">
    <source>
        <dbReference type="ARBA" id="ARBA00023244"/>
    </source>
</evidence>
<comment type="function">
    <text evidence="6 9">Catalyzes cyclization of the linear tetrapyrrole, hydroxymethylbilane, to the macrocyclic uroporphyrinogen III.</text>
</comment>
<dbReference type="PANTHER" id="PTHR38042:SF1">
    <property type="entry name" value="UROPORPHYRINOGEN-III SYNTHASE, CHLOROPLASTIC"/>
    <property type="match status" value="1"/>
</dbReference>
<keyword evidence="12" id="KW-1185">Reference proteome</keyword>
<dbReference type="InterPro" id="IPR003754">
    <property type="entry name" value="4pyrrol_synth_uPrphyn_synth"/>
</dbReference>
<evidence type="ECO:0000259" key="10">
    <source>
        <dbReference type="Pfam" id="PF02602"/>
    </source>
</evidence>
<evidence type="ECO:0000256" key="6">
    <source>
        <dbReference type="ARBA" id="ARBA00037589"/>
    </source>
</evidence>
<organism evidence="11 12">
    <name type="scientific">Methylophilus medardicus</name>
    <dbReference type="NCBI Taxonomy" id="2588534"/>
    <lineage>
        <taxon>Bacteria</taxon>
        <taxon>Pseudomonadati</taxon>
        <taxon>Pseudomonadota</taxon>
        <taxon>Betaproteobacteria</taxon>
        <taxon>Nitrosomonadales</taxon>
        <taxon>Methylophilaceae</taxon>
        <taxon>Methylophilus</taxon>
    </lineage>
</organism>
<dbReference type="GO" id="GO:0004852">
    <property type="term" value="F:uroporphyrinogen-III synthase activity"/>
    <property type="evidence" value="ECO:0007669"/>
    <property type="project" value="UniProtKB-UniRule"/>
</dbReference>
<gene>
    <name evidence="11" type="ORF">FIU01_00200</name>
</gene>
<evidence type="ECO:0000256" key="8">
    <source>
        <dbReference type="ARBA" id="ARBA00048617"/>
    </source>
</evidence>
<evidence type="ECO:0000313" key="12">
    <source>
        <dbReference type="Proteomes" id="UP000311008"/>
    </source>
</evidence>
<accession>A0A5B8CVH0</accession>
<evidence type="ECO:0000313" key="11">
    <source>
        <dbReference type="EMBL" id="QDC45243.1"/>
    </source>
</evidence>
<dbReference type="EC" id="4.2.1.75" evidence="3 9"/>
<dbReference type="GO" id="GO:0006782">
    <property type="term" value="P:protoporphyrinogen IX biosynthetic process"/>
    <property type="evidence" value="ECO:0007669"/>
    <property type="project" value="UniProtKB-UniRule"/>
</dbReference>
<dbReference type="Pfam" id="PF02602">
    <property type="entry name" value="HEM4"/>
    <property type="match status" value="1"/>
</dbReference>
<keyword evidence="4 9" id="KW-0456">Lyase</keyword>
<keyword evidence="5 9" id="KW-0627">Porphyrin biosynthesis</keyword>
<feature type="domain" description="Tetrapyrrole biosynthesis uroporphyrinogen III synthase" evidence="10">
    <location>
        <begin position="2"/>
        <end position="221"/>
    </location>
</feature>
<dbReference type="KEGG" id="mmec:FIU01_00200"/>
<comment type="pathway">
    <text evidence="1 9">Porphyrin-containing compound metabolism; protoporphyrin-IX biosynthesis; coproporphyrinogen-III from 5-aminolevulinate: step 3/4.</text>
</comment>
<dbReference type="EMBL" id="CP040946">
    <property type="protein sequence ID" value="QDC45243.1"/>
    <property type="molecule type" value="Genomic_DNA"/>
</dbReference>
<sequence length="228" mass="24145">MAAIHAAGGQVISFPLLDIEGLPDLTAFHAAITPLQQFDWAVFISSNAVQHGMPLLKQAGLPSALQFAAIGPTTAASLQTFGVSAVLTPLERFDSESLLALPALQQMQGQRVLIVRGVGGRELLANTLGQRGAEVVFGECYRRVNPQSNAQVLAAAHAAAQLHAIVITSTEALRFLLQLAGDADWLPSVPLFTNHARIAEQAREAGLMAFSADQPGDAAMLRLLETHL</sequence>
<dbReference type="SUPFAM" id="SSF69618">
    <property type="entry name" value="HemD-like"/>
    <property type="match status" value="1"/>
</dbReference>
<evidence type="ECO:0000256" key="2">
    <source>
        <dbReference type="ARBA" id="ARBA00008133"/>
    </source>
</evidence>
<dbReference type="GO" id="GO:0006780">
    <property type="term" value="P:uroporphyrinogen III biosynthetic process"/>
    <property type="evidence" value="ECO:0007669"/>
    <property type="project" value="UniProtKB-UniRule"/>
</dbReference>
<dbReference type="CDD" id="cd06578">
    <property type="entry name" value="HemD"/>
    <property type="match status" value="1"/>
</dbReference>
<evidence type="ECO:0000256" key="7">
    <source>
        <dbReference type="ARBA" id="ARBA00040167"/>
    </source>
</evidence>
<name>A0A5B8CVH0_9PROT</name>
<protein>
    <recommendedName>
        <fullName evidence="7 9">Uroporphyrinogen-III synthase</fullName>
        <ecNumber evidence="3 9">4.2.1.75</ecNumber>
    </recommendedName>
</protein>
<comment type="catalytic activity">
    <reaction evidence="8 9">
        <text>hydroxymethylbilane = uroporphyrinogen III + H2O</text>
        <dbReference type="Rhea" id="RHEA:18965"/>
        <dbReference type="ChEBI" id="CHEBI:15377"/>
        <dbReference type="ChEBI" id="CHEBI:57308"/>
        <dbReference type="ChEBI" id="CHEBI:57845"/>
        <dbReference type="EC" id="4.2.1.75"/>
    </reaction>
</comment>
<comment type="similarity">
    <text evidence="2 9">Belongs to the uroporphyrinogen-III synthase family.</text>
</comment>
<dbReference type="Proteomes" id="UP000311008">
    <property type="component" value="Chromosome"/>
</dbReference>
<evidence type="ECO:0000256" key="3">
    <source>
        <dbReference type="ARBA" id="ARBA00013109"/>
    </source>
</evidence>
<dbReference type="Gene3D" id="3.40.50.10090">
    <property type="match status" value="2"/>
</dbReference>
<evidence type="ECO:0000256" key="1">
    <source>
        <dbReference type="ARBA" id="ARBA00004772"/>
    </source>
</evidence>
<dbReference type="AlphaFoldDB" id="A0A5B8CVH0"/>
<evidence type="ECO:0000256" key="4">
    <source>
        <dbReference type="ARBA" id="ARBA00023239"/>
    </source>
</evidence>
<reference evidence="12" key="1">
    <citation type="journal article" date="2019" name="ISME J.">
        <title>Evolution in action: habitat transition from sediment to the pelagial leads to genome streamlining in Methylophilaceae.</title>
        <authorList>
            <person name="Salcher M."/>
            <person name="Schaefle D."/>
            <person name="Kaspar M."/>
            <person name="Neuenschwander S.M."/>
            <person name="Ghai R."/>
        </authorList>
    </citation>
    <scope>NUCLEOTIDE SEQUENCE [LARGE SCALE GENOMIC DNA]</scope>
    <source>
        <strain evidence="12">MMS-M-51</strain>
    </source>
</reference>